<dbReference type="AlphaFoldDB" id="A0A067R577"/>
<sequence>MDFPKAVLLLLVNAVLHSGAQQCLSRPCGKLACLDACAISSQEDCVGAGAEEYLYPGLVCECCGACVIRSVEKGGPCSTRILDSHVAGCARGLCCSTEGICVEKTTTFGA</sequence>
<dbReference type="Proteomes" id="UP000027135">
    <property type="component" value="Unassembled WGS sequence"/>
</dbReference>
<evidence type="ECO:0000313" key="3">
    <source>
        <dbReference type="Proteomes" id="UP000027135"/>
    </source>
</evidence>
<name>A0A067R577_ZOONE</name>
<keyword evidence="3" id="KW-1185">Reference proteome</keyword>
<dbReference type="InParanoid" id="A0A067R577"/>
<gene>
    <name evidence="2" type="ORF">L798_08545</name>
</gene>
<dbReference type="EMBL" id="KK852744">
    <property type="protein sequence ID" value="KDR17345.1"/>
    <property type="molecule type" value="Genomic_DNA"/>
</dbReference>
<evidence type="ECO:0000313" key="2">
    <source>
        <dbReference type="EMBL" id="KDR17345.1"/>
    </source>
</evidence>
<reference evidence="2 3" key="1">
    <citation type="journal article" date="2014" name="Nat. Commun.">
        <title>Molecular traces of alternative social organization in a termite genome.</title>
        <authorList>
            <person name="Terrapon N."/>
            <person name="Li C."/>
            <person name="Robertson H.M."/>
            <person name="Ji L."/>
            <person name="Meng X."/>
            <person name="Booth W."/>
            <person name="Chen Z."/>
            <person name="Childers C.P."/>
            <person name="Glastad K.M."/>
            <person name="Gokhale K."/>
            <person name="Gowin J."/>
            <person name="Gronenberg W."/>
            <person name="Hermansen R.A."/>
            <person name="Hu H."/>
            <person name="Hunt B.G."/>
            <person name="Huylmans A.K."/>
            <person name="Khalil S.M."/>
            <person name="Mitchell R.D."/>
            <person name="Munoz-Torres M.C."/>
            <person name="Mustard J.A."/>
            <person name="Pan H."/>
            <person name="Reese J.T."/>
            <person name="Scharf M.E."/>
            <person name="Sun F."/>
            <person name="Vogel H."/>
            <person name="Xiao J."/>
            <person name="Yang W."/>
            <person name="Yang Z."/>
            <person name="Yang Z."/>
            <person name="Zhou J."/>
            <person name="Zhu J."/>
            <person name="Brent C.S."/>
            <person name="Elsik C.G."/>
            <person name="Goodisman M.A."/>
            <person name="Liberles D.A."/>
            <person name="Roe R.M."/>
            <person name="Vargo E.L."/>
            <person name="Vilcinskas A."/>
            <person name="Wang J."/>
            <person name="Bornberg-Bauer E."/>
            <person name="Korb J."/>
            <person name="Zhang G."/>
            <person name="Liebig J."/>
        </authorList>
    </citation>
    <scope>NUCLEOTIDE SEQUENCE [LARGE SCALE GENOMIC DNA]</scope>
    <source>
        <tissue evidence="2">Whole organism</tissue>
    </source>
</reference>
<evidence type="ECO:0000256" key="1">
    <source>
        <dbReference type="SAM" id="SignalP"/>
    </source>
</evidence>
<feature type="chain" id="PRO_5001644731" evidence="1">
    <location>
        <begin position="26"/>
        <end position="110"/>
    </location>
</feature>
<keyword evidence="1" id="KW-0732">Signal</keyword>
<proteinExistence type="predicted"/>
<accession>A0A067R577</accession>
<organism evidence="2 3">
    <name type="scientific">Zootermopsis nevadensis</name>
    <name type="common">Dampwood termite</name>
    <dbReference type="NCBI Taxonomy" id="136037"/>
    <lineage>
        <taxon>Eukaryota</taxon>
        <taxon>Metazoa</taxon>
        <taxon>Ecdysozoa</taxon>
        <taxon>Arthropoda</taxon>
        <taxon>Hexapoda</taxon>
        <taxon>Insecta</taxon>
        <taxon>Pterygota</taxon>
        <taxon>Neoptera</taxon>
        <taxon>Polyneoptera</taxon>
        <taxon>Dictyoptera</taxon>
        <taxon>Blattodea</taxon>
        <taxon>Blattoidea</taxon>
        <taxon>Termitoidae</taxon>
        <taxon>Termopsidae</taxon>
        <taxon>Zootermopsis</taxon>
    </lineage>
</organism>
<dbReference type="OrthoDB" id="8189469at2759"/>
<protein>
    <submittedName>
        <fullName evidence="2">Uncharacterized protein</fullName>
    </submittedName>
</protein>
<feature type="signal peptide" evidence="1">
    <location>
        <begin position="1"/>
        <end position="25"/>
    </location>
</feature>